<dbReference type="CDD" id="cd19978">
    <property type="entry name" value="PBP1_ABC_ligand_binding-like"/>
    <property type="match status" value="1"/>
</dbReference>
<dbReference type="InterPro" id="IPR028081">
    <property type="entry name" value="Leu-bd"/>
</dbReference>
<dbReference type="EMBL" id="AWWI01000182">
    <property type="protein sequence ID" value="PIL13765.1"/>
    <property type="molecule type" value="Genomic_DNA"/>
</dbReference>
<keyword evidence="4" id="KW-0029">Amino-acid transport</keyword>
<accession>A0A2G8QWT2</accession>
<dbReference type="PANTHER" id="PTHR47235:SF1">
    <property type="entry name" value="BLR6548 PROTEIN"/>
    <property type="match status" value="1"/>
</dbReference>
<keyword evidence="3 5" id="KW-0732">Signal</keyword>
<proteinExistence type="inferred from homology"/>
<keyword evidence="8" id="KW-1185">Reference proteome</keyword>
<evidence type="ECO:0000256" key="4">
    <source>
        <dbReference type="ARBA" id="ARBA00022970"/>
    </source>
</evidence>
<dbReference type="GO" id="GO:0006865">
    <property type="term" value="P:amino acid transport"/>
    <property type="evidence" value="ECO:0007669"/>
    <property type="project" value="UniProtKB-KW"/>
</dbReference>
<evidence type="ECO:0000313" key="8">
    <source>
        <dbReference type="Proteomes" id="UP000231259"/>
    </source>
</evidence>
<protein>
    <recommendedName>
        <fullName evidence="6">Leucine-binding protein domain-containing protein</fullName>
    </recommendedName>
</protein>
<keyword evidence="2" id="KW-0813">Transport</keyword>
<dbReference type="InterPro" id="IPR000709">
    <property type="entry name" value="Leu_Ile_Val-bd"/>
</dbReference>
<sequence length="382" mass="39986">MLMSLKILALSAAALLSLAGASSAAEGITKESVKFAQVAALDGPAAALGTGMQLGLRAAFEEANRAGGVYGRLLTLDSVDDGYEPDRSAKEVQQIIDADDHLGLVGAVGTPTAAVTQPLATASDIPYIGAFTGAGFLRDGGLGNVLNIRASYDAETEAWIKYLVDDKGFKKIAILYQDDGFGRVGLDGVTKALERRGMTLAATGSYTRNTVAVKSALLDIRKAKPDTVVMVGAYKPIAEFIKLSRKLKFTPEFVNISFVGSTALANELGPEGEGVIISQVVPFPWDASVPVVAAYQAALTAVDASANPDFISLEGYLAGRLVIEILNRTGENLSRKAFLATMLDLGTVDFGGAEMTFGPGDNQGMDSVFLTSMKADGTFEPL</sequence>
<comment type="caution">
    <text evidence="7">The sequence shown here is derived from an EMBL/GenBank/DDBJ whole genome shotgun (WGS) entry which is preliminary data.</text>
</comment>
<evidence type="ECO:0000256" key="1">
    <source>
        <dbReference type="ARBA" id="ARBA00010062"/>
    </source>
</evidence>
<dbReference type="SUPFAM" id="SSF53822">
    <property type="entry name" value="Periplasmic binding protein-like I"/>
    <property type="match status" value="1"/>
</dbReference>
<dbReference type="Proteomes" id="UP000231259">
    <property type="component" value="Unassembled WGS sequence"/>
</dbReference>
<evidence type="ECO:0000313" key="7">
    <source>
        <dbReference type="EMBL" id="PIL13765.1"/>
    </source>
</evidence>
<evidence type="ECO:0000256" key="2">
    <source>
        <dbReference type="ARBA" id="ARBA00022448"/>
    </source>
</evidence>
<gene>
    <name evidence="7" type="ORF">P775_27770</name>
</gene>
<dbReference type="AlphaFoldDB" id="A0A2G8QWT2"/>
<evidence type="ECO:0000256" key="3">
    <source>
        <dbReference type="ARBA" id="ARBA00022729"/>
    </source>
</evidence>
<feature type="domain" description="Leucine-binding protein" evidence="6">
    <location>
        <begin position="33"/>
        <end position="377"/>
    </location>
</feature>
<evidence type="ECO:0000256" key="5">
    <source>
        <dbReference type="SAM" id="SignalP"/>
    </source>
</evidence>
<organism evidence="7 8">
    <name type="scientific">Puniceibacterium antarcticum</name>
    <dbReference type="NCBI Taxonomy" id="1206336"/>
    <lineage>
        <taxon>Bacteria</taxon>
        <taxon>Pseudomonadati</taxon>
        <taxon>Pseudomonadota</taxon>
        <taxon>Alphaproteobacteria</taxon>
        <taxon>Rhodobacterales</taxon>
        <taxon>Paracoccaceae</taxon>
        <taxon>Puniceibacterium</taxon>
    </lineage>
</organism>
<dbReference type="PRINTS" id="PR00337">
    <property type="entry name" value="LEUILEVALBP"/>
</dbReference>
<name>A0A2G8QWT2_9RHOB</name>
<evidence type="ECO:0000259" key="6">
    <source>
        <dbReference type="Pfam" id="PF13458"/>
    </source>
</evidence>
<dbReference type="PANTHER" id="PTHR47235">
    <property type="entry name" value="BLR6548 PROTEIN"/>
    <property type="match status" value="1"/>
</dbReference>
<dbReference type="InterPro" id="IPR028082">
    <property type="entry name" value="Peripla_BP_I"/>
</dbReference>
<feature type="signal peptide" evidence="5">
    <location>
        <begin position="1"/>
        <end position="24"/>
    </location>
</feature>
<comment type="similarity">
    <text evidence="1">Belongs to the leucine-binding protein family.</text>
</comment>
<dbReference type="Gene3D" id="3.40.50.2300">
    <property type="match status" value="2"/>
</dbReference>
<reference evidence="7 8" key="1">
    <citation type="submission" date="2013-09" db="EMBL/GenBank/DDBJ databases">
        <title>Genome sequencing of Phaeobacter antarcticus sp. nov. SM1211.</title>
        <authorList>
            <person name="Zhang X.-Y."/>
            <person name="Liu C."/>
            <person name="Chen X.-L."/>
            <person name="Xie B.-B."/>
            <person name="Qin Q.-L."/>
            <person name="Rong J.-C."/>
            <person name="Zhang Y.-Z."/>
        </authorList>
    </citation>
    <scope>NUCLEOTIDE SEQUENCE [LARGE SCALE GENOMIC DNA]</scope>
    <source>
        <strain evidence="7 8">SM1211</strain>
    </source>
</reference>
<dbReference type="Pfam" id="PF13458">
    <property type="entry name" value="Peripla_BP_6"/>
    <property type="match status" value="1"/>
</dbReference>
<feature type="chain" id="PRO_5013930132" description="Leucine-binding protein domain-containing protein" evidence="5">
    <location>
        <begin position="25"/>
        <end position="382"/>
    </location>
</feature>